<comment type="caution">
    <text evidence="1">The sequence shown here is derived from an EMBL/GenBank/DDBJ whole genome shotgun (WGS) entry which is preliminary data.</text>
</comment>
<dbReference type="Proteomes" id="UP000297972">
    <property type="component" value="Unassembled WGS sequence"/>
</dbReference>
<evidence type="ECO:0000313" key="2">
    <source>
        <dbReference type="Proteomes" id="UP000297972"/>
    </source>
</evidence>
<reference evidence="1 2" key="1">
    <citation type="submission" date="2019-03" db="EMBL/GenBank/DDBJ databases">
        <authorList>
            <person name="Li J."/>
        </authorList>
    </citation>
    <scope>NUCLEOTIDE SEQUENCE [LARGE SCALE GENOMIC DNA]</scope>
    <source>
        <strain evidence="1 2">3058</strain>
    </source>
</reference>
<dbReference type="RefSeq" id="WP_135817814.1">
    <property type="nucleotide sequence ID" value="NZ_SRPG01000109.1"/>
</dbReference>
<proteinExistence type="predicted"/>
<name>A0A4Z1BK48_9RHOB</name>
<dbReference type="AlphaFoldDB" id="A0A4Z1BK48"/>
<keyword evidence="2" id="KW-1185">Reference proteome</keyword>
<dbReference type="EMBL" id="SRPG01000109">
    <property type="protein sequence ID" value="TGN59048.1"/>
    <property type="molecule type" value="Genomic_DNA"/>
</dbReference>
<organism evidence="1 2">
    <name type="scientific">Paracoccus liaowanqingii</name>
    <dbReference type="NCBI Taxonomy" id="2560053"/>
    <lineage>
        <taxon>Bacteria</taxon>
        <taxon>Pseudomonadati</taxon>
        <taxon>Pseudomonadota</taxon>
        <taxon>Alphaproteobacteria</taxon>
        <taxon>Rhodobacterales</taxon>
        <taxon>Paracoccaceae</taxon>
        <taxon>Paracoccus</taxon>
    </lineage>
</organism>
<protein>
    <submittedName>
        <fullName evidence="1">Uncharacterized protein</fullName>
    </submittedName>
</protein>
<sequence>MAAVRVVDKDVCHATFTNGRIFTDAEVCDRPAAAIRSVATLPVCDPVGSAADGSAHKGNSE</sequence>
<evidence type="ECO:0000313" key="1">
    <source>
        <dbReference type="EMBL" id="TGN59048.1"/>
    </source>
</evidence>
<accession>A0A4Z1BK48</accession>
<gene>
    <name evidence="1" type="ORF">E4L95_11975</name>
</gene>